<sequence>MAEYRKVIENGIAAVSRFRSKTPEFYRSHVRFATLRNQLFILAQHYDLQLSDTGPLLPPGASSTGGIAWRLTSDCFSVVISAIPADGYSLPPGTTPPEDYPVSVATVHFEFNQDKPTECRVLADELRTRIYYSLWKHVKNLIALYNLPGETAQRCRAYLCLQALEQDLIALTTAVSNHLPHPATPMSLELTGGSSMKVANTASDVECLAQCVNGSAVGQVVPRTGGCFSCLTYYISPGQKADVIGQIHSRPPTGLKEGSESGMLDGYCASVGLRATANGVQYSLPLVSLVNLTKDADGYK</sequence>
<proteinExistence type="predicted"/>
<protein>
    <recommendedName>
        <fullName evidence="3">Mediator of RNA polymerase II transcription subunit 1</fullName>
    </recommendedName>
</protein>
<organism evidence="1 2">
    <name type="scientific">Rodentolepis nana</name>
    <name type="common">Dwarf tapeworm</name>
    <name type="synonym">Hymenolepis nana</name>
    <dbReference type="NCBI Taxonomy" id="102285"/>
    <lineage>
        <taxon>Eukaryota</taxon>
        <taxon>Metazoa</taxon>
        <taxon>Spiralia</taxon>
        <taxon>Lophotrochozoa</taxon>
        <taxon>Platyhelminthes</taxon>
        <taxon>Cestoda</taxon>
        <taxon>Eucestoda</taxon>
        <taxon>Cyclophyllidea</taxon>
        <taxon>Hymenolepididae</taxon>
        <taxon>Rodentolepis</taxon>
    </lineage>
</organism>
<reference evidence="1 2" key="1">
    <citation type="submission" date="2018-11" db="EMBL/GenBank/DDBJ databases">
        <authorList>
            <consortium name="Pathogen Informatics"/>
        </authorList>
    </citation>
    <scope>NUCLEOTIDE SEQUENCE [LARGE SCALE GENOMIC DNA]</scope>
</reference>
<name>A0A3P7SFT5_RODNA</name>
<keyword evidence="2" id="KW-1185">Reference proteome</keyword>
<accession>A0A3P7SFT5</accession>
<dbReference type="EMBL" id="UZAE01005322">
    <property type="protein sequence ID" value="VDO01604.1"/>
    <property type="molecule type" value="Genomic_DNA"/>
</dbReference>
<gene>
    <name evidence="1" type="ORF">HNAJ_LOCUS5744</name>
</gene>
<evidence type="ECO:0000313" key="2">
    <source>
        <dbReference type="Proteomes" id="UP000278807"/>
    </source>
</evidence>
<dbReference type="Proteomes" id="UP000278807">
    <property type="component" value="Unassembled WGS sequence"/>
</dbReference>
<dbReference type="AlphaFoldDB" id="A0A3P7SFT5"/>
<evidence type="ECO:0008006" key="3">
    <source>
        <dbReference type="Google" id="ProtNLM"/>
    </source>
</evidence>
<evidence type="ECO:0000313" key="1">
    <source>
        <dbReference type="EMBL" id="VDO01604.1"/>
    </source>
</evidence>
<dbReference type="OrthoDB" id="2281547at2759"/>